<dbReference type="Pfam" id="PF00638">
    <property type="entry name" value="Ran_BP1"/>
    <property type="match status" value="1"/>
</dbReference>
<feature type="compositionally biased region" description="Polar residues" evidence="3">
    <location>
        <begin position="1"/>
        <end position="10"/>
    </location>
</feature>
<dbReference type="InterPro" id="IPR000156">
    <property type="entry name" value="Ran_bind_dom"/>
</dbReference>
<feature type="compositionally biased region" description="Basic and acidic residues" evidence="3">
    <location>
        <begin position="332"/>
        <end position="353"/>
    </location>
</feature>
<dbReference type="InterPro" id="IPR045255">
    <property type="entry name" value="RanBP1-like"/>
</dbReference>
<feature type="compositionally biased region" description="Low complexity" evidence="3">
    <location>
        <begin position="231"/>
        <end position="245"/>
    </location>
</feature>
<evidence type="ECO:0000259" key="4">
    <source>
        <dbReference type="PROSITE" id="PS50196"/>
    </source>
</evidence>
<evidence type="ECO:0000256" key="1">
    <source>
        <dbReference type="ARBA" id="ARBA00004123"/>
    </source>
</evidence>
<gene>
    <name evidence="5" type="ORF">K435DRAFT_749265</name>
</gene>
<dbReference type="OrthoDB" id="185618at2759"/>
<proteinExistence type="predicted"/>
<feature type="compositionally biased region" description="Basic and acidic residues" evidence="3">
    <location>
        <begin position="117"/>
        <end position="144"/>
    </location>
</feature>
<evidence type="ECO:0000313" key="6">
    <source>
        <dbReference type="Proteomes" id="UP000297245"/>
    </source>
</evidence>
<feature type="domain" description="RanBD1" evidence="4">
    <location>
        <begin position="349"/>
        <end position="427"/>
    </location>
</feature>
<dbReference type="PANTHER" id="PTHR23138:SF142">
    <property type="entry name" value="RAN-BINDING PROTEIN 3B-RELATED"/>
    <property type="match status" value="1"/>
</dbReference>
<feature type="compositionally biased region" description="Low complexity" evidence="3">
    <location>
        <begin position="184"/>
        <end position="221"/>
    </location>
</feature>
<feature type="compositionally biased region" description="Polar residues" evidence="3">
    <location>
        <begin position="58"/>
        <end position="69"/>
    </location>
</feature>
<evidence type="ECO:0000256" key="3">
    <source>
        <dbReference type="SAM" id="MobiDB-lite"/>
    </source>
</evidence>
<protein>
    <recommendedName>
        <fullName evidence="4">RanBD1 domain-containing protein</fullName>
    </recommendedName>
</protein>
<keyword evidence="2" id="KW-0539">Nucleus</keyword>
<sequence length="472" mass="50456">MKIQVRQISQGVEDLNWKNKMKGSDAMGESQDGMTQPQSAGEVDNDKQANPDKMNAETIISVNGQQIQDSETKDVDDSSNTTSGIASRRGSDSEKDKNLKRKYLERGTSAGPQEGENDTKSTSESVKRPRDDADRDDNPRETKRPTPPPESEEAPNSASKASGFMAYASTSSPFAAVKGKNVFTSTKSPTPSSSRGTYSPVTSPSPSPFVTTLGESSSSSSTPAKRSGFEAFASSPTPFATATSSRQPVLGLNRAKSPQRRGLNPANVSAFSAYASGGTHGFALPLQKRARAGSPGSSSSLERNSTVGTLGGSGADSGTEDAEEGRSSSFGEKLRAGKDDDEVRNGDGPKLTEQEVSTGEEEEETIHQVRGKLYHLSDGAWKEKGTGLLKINVRSADESSTARLVMRKEAVYTVLLNVTLFYGMQTKLATDPRFFQFSAIENGVTQSYNLKLANAKIAQELKEEIDAHIPKA</sequence>
<dbReference type="SUPFAM" id="SSF50729">
    <property type="entry name" value="PH domain-like"/>
    <property type="match status" value="1"/>
</dbReference>
<evidence type="ECO:0000256" key="2">
    <source>
        <dbReference type="ARBA" id="ARBA00023242"/>
    </source>
</evidence>
<comment type="subcellular location">
    <subcellularLocation>
        <location evidence="1">Nucleus</location>
    </subcellularLocation>
</comment>
<dbReference type="InterPro" id="IPR011993">
    <property type="entry name" value="PH-like_dom_sf"/>
</dbReference>
<dbReference type="PANTHER" id="PTHR23138">
    <property type="entry name" value="RAN BINDING PROTEIN"/>
    <property type="match status" value="1"/>
</dbReference>
<evidence type="ECO:0000313" key="5">
    <source>
        <dbReference type="EMBL" id="THV02546.1"/>
    </source>
</evidence>
<dbReference type="Gene3D" id="2.30.29.30">
    <property type="entry name" value="Pleckstrin-homology domain (PH domain)/Phosphotyrosine-binding domain (PTB)"/>
    <property type="match status" value="1"/>
</dbReference>
<dbReference type="GO" id="GO:0005634">
    <property type="term" value="C:nucleus"/>
    <property type="evidence" value="ECO:0007669"/>
    <property type="project" value="UniProtKB-SubCell"/>
</dbReference>
<dbReference type="SMART" id="SM00160">
    <property type="entry name" value="RanBD"/>
    <property type="match status" value="1"/>
</dbReference>
<dbReference type="PROSITE" id="PS50196">
    <property type="entry name" value="RANBD1"/>
    <property type="match status" value="1"/>
</dbReference>
<dbReference type="EMBL" id="ML179076">
    <property type="protein sequence ID" value="THV02546.1"/>
    <property type="molecule type" value="Genomic_DNA"/>
</dbReference>
<feature type="compositionally biased region" description="Basic and acidic residues" evidence="3">
    <location>
        <begin position="89"/>
        <end position="105"/>
    </location>
</feature>
<keyword evidence="6" id="KW-1185">Reference proteome</keyword>
<feature type="region of interest" description="Disordered" evidence="3">
    <location>
        <begin position="285"/>
        <end position="365"/>
    </location>
</feature>
<name>A0A4V4HHF4_DENBC</name>
<accession>A0A4V4HHF4</accession>
<organism evidence="5 6">
    <name type="scientific">Dendrothele bispora (strain CBS 962.96)</name>
    <dbReference type="NCBI Taxonomy" id="1314807"/>
    <lineage>
        <taxon>Eukaryota</taxon>
        <taxon>Fungi</taxon>
        <taxon>Dikarya</taxon>
        <taxon>Basidiomycota</taxon>
        <taxon>Agaricomycotina</taxon>
        <taxon>Agaricomycetes</taxon>
        <taxon>Agaricomycetidae</taxon>
        <taxon>Agaricales</taxon>
        <taxon>Agaricales incertae sedis</taxon>
        <taxon>Dendrothele</taxon>
    </lineage>
</organism>
<reference evidence="5 6" key="1">
    <citation type="journal article" date="2019" name="Nat. Ecol. Evol.">
        <title>Megaphylogeny resolves global patterns of mushroom evolution.</title>
        <authorList>
            <person name="Varga T."/>
            <person name="Krizsan K."/>
            <person name="Foldi C."/>
            <person name="Dima B."/>
            <person name="Sanchez-Garcia M."/>
            <person name="Sanchez-Ramirez S."/>
            <person name="Szollosi G.J."/>
            <person name="Szarkandi J.G."/>
            <person name="Papp V."/>
            <person name="Albert L."/>
            <person name="Andreopoulos W."/>
            <person name="Angelini C."/>
            <person name="Antonin V."/>
            <person name="Barry K.W."/>
            <person name="Bougher N.L."/>
            <person name="Buchanan P."/>
            <person name="Buyck B."/>
            <person name="Bense V."/>
            <person name="Catcheside P."/>
            <person name="Chovatia M."/>
            <person name="Cooper J."/>
            <person name="Damon W."/>
            <person name="Desjardin D."/>
            <person name="Finy P."/>
            <person name="Geml J."/>
            <person name="Haridas S."/>
            <person name="Hughes K."/>
            <person name="Justo A."/>
            <person name="Karasinski D."/>
            <person name="Kautmanova I."/>
            <person name="Kiss B."/>
            <person name="Kocsube S."/>
            <person name="Kotiranta H."/>
            <person name="LaButti K.M."/>
            <person name="Lechner B.E."/>
            <person name="Liimatainen K."/>
            <person name="Lipzen A."/>
            <person name="Lukacs Z."/>
            <person name="Mihaltcheva S."/>
            <person name="Morgado L.N."/>
            <person name="Niskanen T."/>
            <person name="Noordeloos M.E."/>
            <person name="Ohm R.A."/>
            <person name="Ortiz-Santana B."/>
            <person name="Ovrebo C."/>
            <person name="Racz N."/>
            <person name="Riley R."/>
            <person name="Savchenko A."/>
            <person name="Shiryaev A."/>
            <person name="Soop K."/>
            <person name="Spirin V."/>
            <person name="Szebenyi C."/>
            <person name="Tomsovsky M."/>
            <person name="Tulloss R.E."/>
            <person name="Uehling J."/>
            <person name="Grigoriev I.V."/>
            <person name="Vagvolgyi C."/>
            <person name="Papp T."/>
            <person name="Martin F.M."/>
            <person name="Miettinen O."/>
            <person name="Hibbett D.S."/>
            <person name="Nagy L.G."/>
        </authorList>
    </citation>
    <scope>NUCLEOTIDE SEQUENCE [LARGE SCALE GENOMIC DNA]</scope>
    <source>
        <strain evidence="5 6">CBS 962.96</strain>
    </source>
</reference>
<dbReference type="AlphaFoldDB" id="A0A4V4HHF4"/>
<dbReference type="Proteomes" id="UP000297245">
    <property type="component" value="Unassembled WGS sequence"/>
</dbReference>
<feature type="region of interest" description="Disordered" evidence="3">
    <location>
        <begin position="1"/>
        <end position="264"/>
    </location>
</feature>